<dbReference type="Pfam" id="PF04606">
    <property type="entry name" value="Ogr_Delta"/>
    <property type="match status" value="1"/>
</dbReference>
<dbReference type="RefSeq" id="WP_106075987.1">
    <property type="nucleotide sequence ID" value="NZ_MTBD01000008.1"/>
</dbReference>
<protein>
    <recommendedName>
        <fullName evidence="2">Zinc finger Ogr/Delta-type domain-containing protein</fullName>
    </recommendedName>
</protein>
<name>A0A2S9X7N9_9NEIS</name>
<dbReference type="Proteomes" id="UP000239469">
    <property type="component" value="Unassembled WGS sequence"/>
</dbReference>
<comment type="caution">
    <text evidence="3">The sequence shown here is derived from an EMBL/GenBank/DDBJ whole genome shotgun (WGS) entry which is preliminary data.</text>
</comment>
<organism evidence="3 4">
    <name type="scientific">Chromobacterium amazonense</name>
    <dbReference type="NCBI Taxonomy" id="1382803"/>
    <lineage>
        <taxon>Bacteria</taxon>
        <taxon>Pseudomonadati</taxon>
        <taxon>Pseudomonadota</taxon>
        <taxon>Betaproteobacteria</taxon>
        <taxon>Neisseriales</taxon>
        <taxon>Chromobacteriaceae</taxon>
        <taxon>Chromobacterium</taxon>
    </lineage>
</organism>
<dbReference type="EMBL" id="MTBD01000008">
    <property type="protein sequence ID" value="PRP71731.1"/>
    <property type="molecule type" value="Genomic_DNA"/>
</dbReference>
<evidence type="ECO:0000259" key="2">
    <source>
        <dbReference type="Pfam" id="PF04606"/>
    </source>
</evidence>
<dbReference type="InterPro" id="IPR007684">
    <property type="entry name" value="Znf_Ogr/Delta"/>
</dbReference>
<evidence type="ECO:0000313" key="3">
    <source>
        <dbReference type="EMBL" id="PRP71731.1"/>
    </source>
</evidence>
<dbReference type="AlphaFoldDB" id="A0A2S9X7N9"/>
<evidence type="ECO:0000256" key="1">
    <source>
        <dbReference type="SAM" id="MobiDB-lite"/>
    </source>
</evidence>
<accession>A0A2S9X7N9</accession>
<feature type="domain" description="Zinc finger Ogr/Delta-type" evidence="2">
    <location>
        <begin position="5"/>
        <end position="39"/>
    </location>
</feature>
<feature type="region of interest" description="Disordered" evidence="1">
    <location>
        <begin position="64"/>
        <end position="94"/>
    </location>
</feature>
<proteinExistence type="predicted"/>
<gene>
    <name evidence="3" type="ORF">BUE93_04810</name>
</gene>
<sequence length="94" mass="10680">MTAMRCPACGEAAITIRTSREQSPVTREIYAVCKVCGNQPRGVMEWLDWMVEGLLPASMHRAKLPQSPAARRQEALNHYRSKARREPDNQIPLF</sequence>
<reference evidence="3 4" key="1">
    <citation type="submission" date="2017-01" db="EMBL/GenBank/DDBJ databases">
        <title>New insights into the genetic diversity of Chromobacterium isolated from tropical freshwater lake.</title>
        <authorList>
            <person name="Santos A.B."/>
            <person name="Nascimento A.M."/>
            <person name="Da Silva P.C."/>
        </authorList>
    </citation>
    <scope>NUCLEOTIDE SEQUENCE [LARGE SCALE GENOMIC DNA]</scope>
    <source>
        <strain evidence="3 4">56AF</strain>
    </source>
</reference>
<evidence type="ECO:0000313" key="4">
    <source>
        <dbReference type="Proteomes" id="UP000239469"/>
    </source>
</evidence>